<evidence type="ECO:0000313" key="2">
    <source>
        <dbReference type="Proteomes" id="UP000314294"/>
    </source>
</evidence>
<evidence type="ECO:0000313" key="1">
    <source>
        <dbReference type="EMBL" id="TNN60134.1"/>
    </source>
</evidence>
<dbReference type="Proteomes" id="UP000314294">
    <property type="component" value="Unassembled WGS sequence"/>
</dbReference>
<keyword evidence="2" id="KW-1185">Reference proteome</keyword>
<dbReference type="EMBL" id="SRLO01000340">
    <property type="protein sequence ID" value="TNN60134.1"/>
    <property type="molecule type" value="Genomic_DNA"/>
</dbReference>
<accession>A0A4Z2H5M0</accession>
<dbReference type="AlphaFoldDB" id="A0A4Z2H5M0"/>
<sequence>MPYVGQACRLSGSVTARRRAARSELGTQNVVAPGRKSEAAPLCGVIHELPRSGPRGVTWLGAAEGFRALETTGDRCVKVFFDGPVLPTRSSLWLSYIQTNLTTSLDMFDCQNITAEYTRCFYYGNPILFRKFFPTLLQKFPHIESHL</sequence>
<comment type="caution">
    <text evidence="1">The sequence shown here is derived from an EMBL/GenBank/DDBJ whole genome shotgun (WGS) entry which is preliminary data.</text>
</comment>
<proteinExistence type="predicted"/>
<reference evidence="1 2" key="1">
    <citation type="submission" date="2019-03" db="EMBL/GenBank/DDBJ databases">
        <title>First draft genome of Liparis tanakae, snailfish: a comprehensive survey of snailfish specific genes.</title>
        <authorList>
            <person name="Kim W."/>
            <person name="Song I."/>
            <person name="Jeong J.-H."/>
            <person name="Kim D."/>
            <person name="Kim S."/>
            <person name="Ryu S."/>
            <person name="Song J.Y."/>
            <person name="Lee S.K."/>
        </authorList>
    </citation>
    <scope>NUCLEOTIDE SEQUENCE [LARGE SCALE GENOMIC DNA]</scope>
    <source>
        <tissue evidence="1">Muscle</tissue>
    </source>
</reference>
<protein>
    <submittedName>
        <fullName evidence="1">Uncharacterized protein</fullName>
    </submittedName>
</protein>
<organism evidence="1 2">
    <name type="scientific">Liparis tanakae</name>
    <name type="common">Tanaka's snailfish</name>
    <dbReference type="NCBI Taxonomy" id="230148"/>
    <lineage>
        <taxon>Eukaryota</taxon>
        <taxon>Metazoa</taxon>
        <taxon>Chordata</taxon>
        <taxon>Craniata</taxon>
        <taxon>Vertebrata</taxon>
        <taxon>Euteleostomi</taxon>
        <taxon>Actinopterygii</taxon>
        <taxon>Neopterygii</taxon>
        <taxon>Teleostei</taxon>
        <taxon>Neoteleostei</taxon>
        <taxon>Acanthomorphata</taxon>
        <taxon>Eupercaria</taxon>
        <taxon>Perciformes</taxon>
        <taxon>Cottioidei</taxon>
        <taxon>Cottales</taxon>
        <taxon>Liparidae</taxon>
        <taxon>Liparis</taxon>
    </lineage>
</organism>
<gene>
    <name evidence="1" type="ORF">EYF80_029686</name>
</gene>
<name>A0A4Z2H5M0_9TELE</name>